<reference evidence="8" key="1">
    <citation type="submission" date="2021-04" db="EMBL/GenBank/DDBJ databases">
        <title>Pseudaminobacter soli sp. nov., isolated from paddy soil contaminated by heavy metals.</title>
        <authorList>
            <person name="Zhang K."/>
        </authorList>
    </citation>
    <scope>NUCLEOTIDE SEQUENCE</scope>
    <source>
        <strain evidence="8">19-2017</strain>
    </source>
</reference>
<keyword evidence="1" id="KW-0547">Nucleotide-binding</keyword>
<feature type="domain" description="CobW C-terminal" evidence="7">
    <location>
        <begin position="220"/>
        <end position="311"/>
    </location>
</feature>
<evidence type="ECO:0000259" key="7">
    <source>
        <dbReference type="SMART" id="SM00833"/>
    </source>
</evidence>
<dbReference type="InterPro" id="IPR011629">
    <property type="entry name" value="CobW-like_C"/>
</dbReference>
<dbReference type="GO" id="GO:0000166">
    <property type="term" value="F:nucleotide binding"/>
    <property type="evidence" value="ECO:0007669"/>
    <property type="project" value="UniProtKB-KW"/>
</dbReference>
<dbReference type="InterPro" id="IPR036627">
    <property type="entry name" value="CobW-likC_sf"/>
</dbReference>
<dbReference type="Gene3D" id="3.40.50.300">
    <property type="entry name" value="P-loop containing nucleotide triphosphate hydrolases"/>
    <property type="match status" value="1"/>
</dbReference>
<dbReference type="AlphaFoldDB" id="A0A942DZF6"/>
<dbReference type="GO" id="GO:0016787">
    <property type="term" value="F:hydrolase activity"/>
    <property type="evidence" value="ECO:0007669"/>
    <property type="project" value="UniProtKB-KW"/>
</dbReference>
<dbReference type="SUPFAM" id="SSF90002">
    <property type="entry name" value="Hypothetical protein YjiA, C-terminal domain"/>
    <property type="match status" value="1"/>
</dbReference>
<dbReference type="InterPro" id="IPR027417">
    <property type="entry name" value="P-loop_NTPase"/>
</dbReference>
<dbReference type="Pfam" id="PF07683">
    <property type="entry name" value="CobW_C"/>
    <property type="match status" value="1"/>
</dbReference>
<comment type="caution">
    <text evidence="8">The sequence shown here is derived from an EMBL/GenBank/DDBJ whole genome shotgun (WGS) entry which is preliminary data.</text>
</comment>
<dbReference type="EMBL" id="JAGWCR010000009">
    <property type="protein sequence ID" value="MBS3650461.1"/>
    <property type="molecule type" value="Genomic_DNA"/>
</dbReference>
<accession>A0A942DZF6</accession>
<protein>
    <submittedName>
        <fullName evidence="8">GTP-binding protein</fullName>
    </submittedName>
</protein>
<keyword evidence="2" id="KW-0378">Hydrolase</keyword>
<dbReference type="InterPro" id="IPR003495">
    <property type="entry name" value="CobW/HypB/UreG_nucleotide-bd"/>
</dbReference>
<evidence type="ECO:0000256" key="5">
    <source>
        <dbReference type="ARBA" id="ARBA00045658"/>
    </source>
</evidence>
<evidence type="ECO:0000256" key="6">
    <source>
        <dbReference type="ARBA" id="ARBA00049117"/>
    </source>
</evidence>
<name>A0A942DZF6_9HYPH</name>
<dbReference type="SUPFAM" id="SSF52540">
    <property type="entry name" value="P-loop containing nucleoside triphosphate hydrolases"/>
    <property type="match status" value="1"/>
</dbReference>
<dbReference type="GO" id="GO:0005737">
    <property type="term" value="C:cytoplasm"/>
    <property type="evidence" value="ECO:0007669"/>
    <property type="project" value="TreeGrafter"/>
</dbReference>
<dbReference type="Pfam" id="PF02492">
    <property type="entry name" value="cobW"/>
    <property type="match status" value="1"/>
</dbReference>
<dbReference type="Proteomes" id="UP000680348">
    <property type="component" value="Unassembled WGS sequence"/>
</dbReference>
<dbReference type="InterPro" id="IPR051316">
    <property type="entry name" value="Zinc-reg_GTPase_activator"/>
</dbReference>
<evidence type="ECO:0000256" key="2">
    <source>
        <dbReference type="ARBA" id="ARBA00022801"/>
    </source>
</evidence>
<keyword evidence="3" id="KW-0143">Chaperone</keyword>
<organism evidence="8 9">
    <name type="scientific">Pseudaminobacter soli</name>
    <name type="common">ex Zhang et al. 2022</name>
    <dbReference type="NCBI Taxonomy" id="2831468"/>
    <lineage>
        <taxon>Bacteria</taxon>
        <taxon>Pseudomonadati</taxon>
        <taxon>Pseudomonadota</taxon>
        <taxon>Alphaproteobacteria</taxon>
        <taxon>Hyphomicrobiales</taxon>
        <taxon>Phyllobacteriaceae</taxon>
        <taxon>Pseudaminobacter</taxon>
    </lineage>
</organism>
<keyword evidence="9" id="KW-1185">Reference proteome</keyword>
<sequence length="326" mass="35107">MTDGRMRLTLLGGFLGSGKTTWLRHQLHADAFTGAHVIVNEAAETPIDDALLARASAIEVLAGGCACCEARTELVERLRRLCDIRSRTASGEARLKHIVLETSGLADPGAILEAIRTDPMLVHHILVSETIVCVDGLHGLAQLVGEPLSRRQVEAADRLVVTKLDEADMASLGRLVATLQTLSPAAMIEGAIKGSPVPPPSGEGEIPEPLPELQGEASAIFPTRLQLDDRIDWTAFGVWLSALLHARGDDVMRVKGVVRTPAGRLLLQSVRKVVQSPEMLPAQEGREDDTIVVIGRGYRGEDLLKSLERFAGVKEQGDLSILRRAS</sequence>
<dbReference type="Gene3D" id="3.30.1220.10">
    <property type="entry name" value="CobW-like, C-terminal domain"/>
    <property type="match status" value="1"/>
</dbReference>
<dbReference type="RefSeq" id="WP_210320215.1">
    <property type="nucleotide sequence ID" value="NZ_JABVCF010000009.1"/>
</dbReference>
<dbReference type="PANTHER" id="PTHR13748:SF62">
    <property type="entry name" value="COBW DOMAIN-CONTAINING PROTEIN"/>
    <property type="match status" value="1"/>
</dbReference>
<evidence type="ECO:0000256" key="1">
    <source>
        <dbReference type="ARBA" id="ARBA00022741"/>
    </source>
</evidence>
<evidence type="ECO:0000313" key="8">
    <source>
        <dbReference type="EMBL" id="MBS3650461.1"/>
    </source>
</evidence>
<gene>
    <name evidence="8" type="ORF">KEU06_17745</name>
</gene>
<evidence type="ECO:0000313" key="9">
    <source>
        <dbReference type="Proteomes" id="UP000680348"/>
    </source>
</evidence>
<comment type="similarity">
    <text evidence="4">Belongs to the SIMIBI class G3E GTPase family. ZNG1 subfamily.</text>
</comment>
<dbReference type="SMART" id="SM00833">
    <property type="entry name" value="CobW_C"/>
    <property type="match status" value="1"/>
</dbReference>
<comment type="catalytic activity">
    <reaction evidence="6">
        <text>GTP + H2O = GDP + phosphate + H(+)</text>
        <dbReference type="Rhea" id="RHEA:19669"/>
        <dbReference type="ChEBI" id="CHEBI:15377"/>
        <dbReference type="ChEBI" id="CHEBI:15378"/>
        <dbReference type="ChEBI" id="CHEBI:37565"/>
        <dbReference type="ChEBI" id="CHEBI:43474"/>
        <dbReference type="ChEBI" id="CHEBI:58189"/>
    </reaction>
    <physiologicalReaction direction="left-to-right" evidence="6">
        <dbReference type="Rhea" id="RHEA:19670"/>
    </physiologicalReaction>
</comment>
<proteinExistence type="inferred from homology"/>
<evidence type="ECO:0000256" key="4">
    <source>
        <dbReference type="ARBA" id="ARBA00034320"/>
    </source>
</evidence>
<comment type="function">
    <text evidence="5">Zinc chaperone that directly transfers zinc cofactor to target proteins, thereby activating them. Zinc is transferred from the CXCC motif in the GTPase domain to the zinc binding site in target proteins in a process requiring GTP hydrolysis.</text>
</comment>
<dbReference type="PANTHER" id="PTHR13748">
    <property type="entry name" value="COBW-RELATED"/>
    <property type="match status" value="1"/>
</dbReference>
<evidence type="ECO:0000256" key="3">
    <source>
        <dbReference type="ARBA" id="ARBA00023186"/>
    </source>
</evidence>
<dbReference type="CDD" id="cd03112">
    <property type="entry name" value="CobW-like"/>
    <property type="match status" value="1"/>
</dbReference>